<keyword evidence="18" id="KW-0999">Mitochondrion inner membrane</keyword>
<dbReference type="GO" id="GO:0045273">
    <property type="term" value="C:respiratory chain complex II (succinate dehydrogenase)"/>
    <property type="evidence" value="ECO:0007669"/>
    <property type="project" value="UniProtKB-ARBA"/>
</dbReference>
<dbReference type="PROSITE" id="PS50850">
    <property type="entry name" value="MFS"/>
    <property type="match status" value="1"/>
</dbReference>
<keyword evidence="11 18" id="KW-0479">Metal-binding</keyword>
<dbReference type="Proteomes" id="UP000467840">
    <property type="component" value="Unassembled WGS sequence"/>
</dbReference>
<evidence type="ECO:0000256" key="6">
    <source>
        <dbReference type="ARBA" id="ARBA00011313"/>
    </source>
</evidence>
<dbReference type="EMBL" id="JAAGAX010000511">
    <property type="protein sequence ID" value="KAF2281676.1"/>
    <property type="molecule type" value="Genomic_DNA"/>
</dbReference>
<dbReference type="FunFam" id="1.10.1060.10:FF:000001">
    <property type="entry name" value="Succinate dehydrogenase iron-sulfur subunit SdhB"/>
    <property type="match status" value="1"/>
</dbReference>
<dbReference type="NCBIfam" id="NF004616">
    <property type="entry name" value="PRK05950.1"/>
    <property type="match status" value="1"/>
</dbReference>
<dbReference type="GO" id="GO:0050660">
    <property type="term" value="F:flavin adenine dinucleotide binding"/>
    <property type="evidence" value="ECO:0007669"/>
    <property type="project" value="InterPro"/>
</dbReference>
<keyword evidence="19" id="KW-0472">Membrane</keyword>
<evidence type="ECO:0000256" key="5">
    <source>
        <dbReference type="ARBA" id="ARBA00009433"/>
    </source>
</evidence>
<dbReference type="SUPFAM" id="SSF69796">
    <property type="entry name" value="Thymidylate synthase-complementing protein Thy1"/>
    <property type="match status" value="1"/>
</dbReference>
<evidence type="ECO:0000259" key="21">
    <source>
        <dbReference type="PROSITE" id="PS51085"/>
    </source>
</evidence>
<dbReference type="PROSITE" id="PS51331">
    <property type="entry name" value="THYX"/>
    <property type="match status" value="1"/>
</dbReference>
<dbReference type="GO" id="GO:0051537">
    <property type="term" value="F:2 iron, 2 sulfur cluster binding"/>
    <property type="evidence" value="ECO:0007669"/>
    <property type="project" value="UniProtKB-KW"/>
</dbReference>
<keyword evidence="16 18" id="KW-0003">3Fe-4S</keyword>
<sequence>MVQISLPRNSKINPKGKVHNMAEGAQRVGCFKIYRWSPDDDECPRIDTFYIDLDKCGQMVLDALIKIKNEVDSTLTFRRSCREGICGSCAMNIDGSNTLACTKYISDIKGDVKIYPLPHMNVIKDLVPDLSNFYAQYESISPWLKAKDPVSGTSERLQSVEDRSKLDGIYDCILCASCSTSCPSYWWNSDKYLGPAALLQVYRWLADSRDEATDERLELLDDAFKLYRCHTIMNCTKTCPKDLNPAGAISKIKQLMLKRVLDKGFVRVVDYMGSDESVVQAARVSYGRGTKHTSQDAALIGYLMRHAHTSPFEMCEIKFHVKLPIFVARQWVRHRTASINEYSARYSVLDREFYIPGEGQIAEQSMNNAQGRGAPLPADAAKKIMELFRRNSELMYEDYAMLLEQGLARELARMNLTINCYTQWYWKVNLHNLLRFLALRSGMGAQYEIRAYADQILEIVKLWVPMVYAAFVEYHLESSTMSKSALMVVRRMLQGERVSREESGLGRREWGELMSVLYPDALSDVTNAMYANYLTLVGNFFGVEQTITQLTVSLEMLGHSVSGLVYGPMSDRYGRRPVMLFGMAVFLVAGLWCCFASNITALIVARFFHGVGAGVAAVVGYAMICDIYSDEECSKGVSLMYMCAVTPPRSSRPLWRYMITNEYGWRAVFVVSNVLTTALFLWLVRKLPETVQEKSRV</sequence>
<dbReference type="AlphaFoldDB" id="A0A6A6K0T6"/>
<dbReference type="InterPro" id="IPR003669">
    <property type="entry name" value="Thymidylate_synthase_ThyX"/>
</dbReference>
<organism evidence="23 24">
    <name type="scientific">Hevea brasiliensis</name>
    <name type="common">Para rubber tree</name>
    <name type="synonym">Siphonia brasiliensis</name>
    <dbReference type="NCBI Taxonomy" id="3981"/>
    <lineage>
        <taxon>Eukaryota</taxon>
        <taxon>Viridiplantae</taxon>
        <taxon>Streptophyta</taxon>
        <taxon>Embryophyta</taxon>
        <taxon>Tracheophyta</taxon>
        <taxon>Spermatophyta</taxon>
        <taxon>Magnoliopsida</taxon>
        <taxon>eudicotyledons</taxon>
        <taxon>Gunneridae</taxon>
        <taxon>Pentapetalae</taxon>
        <taxon>rosids</taxon>
        <taxon>fabids</taxon>
        <taxon>Malpighiales</taxon>
        <taxon>Euphorbiaceae</taxon>
        <taxon>Crotonoideae</taxon>
        <taxon>Micrandreae</taxon>
        <taxon>Hevea</taxon>
    </lineage>
</organism>
<dbReference type="PROSITE" id="PS00198">
    <property type="entry name" value="4FE4S_FER_1"/>
    <property type="match status" value="1"/>
</dbReference>
<comment type="cofactor">
    <cofactor evidence="18">
        <name>[2Fe-2S] cluster</name>
        <dbReference type="ChEBI" id="CHEBI:190135"/>
    </cofactor>
    <text evidence="18">Binds 1 [2Fe-2S] cluster.</text>
</comment>
<keyword evidence="12" id="KW-0249">Electron transport</keyword>
<dbReference type="GO" id="GO:0005743">
    <property type="term" value="C:mitochondrial inner membrane"/>
    <property type="evidence" value="ECO:0007669"/>
    <property type="project" value="UniProtKB-SubCell"/>
</dbReference>
<evidence type="ECO:0000256" key="18">
    <source>
        <dbReference type="RuleBase" id="RU361237"/>
    </source>
</evidence>
<comment type="subunit">
    <text evidence="6">Component of complex II composed of eight subunits in plants: four classical SDH subunits SDH1, SDH2, SDH3 and SDH4 (a flavoprotein (FP), an iron-sulfur protein (IP), and a cytochrome b composed of a large and a small subunit.), as well as four subunits unknown in mitochondria from bacteria and heterotrophic eukaryotes.</text>
</comment>
<dbReference type="Pfam" id="PF13534">
    <property type="entry name" value="Fer4_17"/>
    <property type="match status" value="1"/>
</dbReference>
<dbReference type="InterPro" id="IPR004489">
    <property type="entry name" value="Succ_DH/fum_Rdtase_Fe-S"/>
</dbReference>
<comment type="cofactor">
    <cofactor evidence="18">
        <name>[3Fe-4S] cluster</name>
        <dbReference type="ChEBI" id="CHEBI:21137"/>
    </cofactor>
    <text evidence="18">Binds 1 [3Fe-4S] cluster.</text>
</comment>
<dbReference type="GO" id="GO:0046872">
    <property type="term" value="F:metal ion binding"/>
    <property type="evidence" value="ECO:0007669"/>
    <property type="project" value="UniProtKB-KW"/>
</dbReference>
<evidence type="ECO:0000259" key="22">
    <source>
        <dbReference type="PROSITE" id="PS51379"/>
    </source>
</evidence>
<evidence type="ECO:0000256" key="11">
    <source>
        <dbReference type="ARBA" id="ARBA00022723"/>
    </source>
</evidence>
<dbReference type="InterPro" id="IPR012675">
    <property type="entry name" value="Beta-grasp_dom_sf"/>
</dbReference>
<dbReference type="Gene3D" id="1.10.1060.10">
    <property type="entry name" value="Alpha-helical ferredoxin"/>
    <property type="match status" value="1"/>
</dbReference>
<evidence type="ECO:0000256" key="10">
    <source>
        <dbReference type="ARBA" id="ARBA00022714"/>
    </source>
</evidence>
<evidence type="ECO:0000256" key="9">
    <source>
        <dbReference type="ARBA" id="ARBA00022532"/>
    </source>
</evidence>
<feature type="transmembrane region" description="Helical" evidence="19">
    <location>
        <begin position="663"/>
        <end position="684"/>
    </location>
</feature>
<dbReference type="NCBIfam" id="TIGR00384">
    <property type="entry name" value="dhsB"/>
    <property type="match status" value="1"/>
</dbReference>
<dbReference type="CDD" id="cd20175">
    <property type="entry name" value="ThyX"/>
    <property type="match status" value="1"/>
</dbReference>
<dbReference type="PANTHER" id="PTHR11921:SF29">
    <property type="entry name" value="SUCCINATE DEHYDROGENASE [UBIQUINONE] IRON-SULFUR SUBUNIT, MITOCHONDRIAL"/>
    <property type="match status" value="1"/>
</dbReference>
<keyword evidence="19" id="KW-0812">Transmembrane</keyword>
<dbReference type="InterPro" id="IPR017900">
    <property type="entry name" value="4Fe4S_Fe_S_CS"/>
</dbReference>
<dbReference type="Pfam" id="PF02511">
    <property type="entry name" value="Thy1"/>
    <property type="match status" value="1"/>
</dbReference>
<dbReference type="UniPathway" id="UPA00223">
    <property type="reaction ID" value="UER01006"/>
</dbReference>
<dbReference type="GO" id="GO:0006099">
    <property type="term" value="P:tricarboxylic acid cycle"/>
    <property type="evidence" value="ECO:0007669"/>
    <property type="project" value="UniProtKB-UniPathway"/>
</dbReference>
<dbReference type="SUPFAM" id="SSF103473">
    <property type="entry name" value="MFS general substrate transporter"/>
    <property type="match status" value="1"/>
</dbReference>
<evidence type="ECO:0000256" key="14">
    <source>
        <dbReference type="ARBA" id="ARBA00023004"/>
    </source>
</evidence>
<dbReference type="CDD" id="cd00207">
    <property type="entry name" value="fer2"/>
    <property type="match status" value="1"/>
</dbReference>
<evidence type="ECO:0000256" key="8">
    <source>
        <dbReference type="ARBA" id="ARBA00022485"/>
    </source>
</evidence>
<gene>
    <name evidence="23" type="ORF">GH714_042500</name>
</gene>
<keyword evidence="10 18" id="KW-0001">2Fe-2S</keyword>
<dbReference type="GO" id="GO:0022857">
    <property type="term" value="F:transmembrane transporter activity"/>
    <property type="evidence" value="ECO:0007669"/>
    <property type="project" value="InterPro"/>
</dbReference>
<dbReference type="PROSITE" id="PS51379">
    <property type="entry name" value="4FE4S_FER_2"/>
    <property type="match status" value="1"/>
</dbReference>
<comment type="function">
    <text evidence="1 18">Iron-sulfur protein (IP) subunit of succinate dehydrogenase (SDH) that is involved in complex II of the mitochondrial electron transport chain and is responsible for transferring electrons from succinate to ubiquinone (coenzyme Q).</text>
</comment>
<feature type="transmembrane region" description="Helical" evidence="19">
    <location>
        <begin position="607"/>
        <end position="629"/>
    </location>
</feature>
<keyword evidence="19" id="KW-1133">Transmembrane helix</keyword>
<dbReference type="InterPro" id="IPR020846">
    <property type="entry name" value="MFS_dom"/>
</dbReference>
<dbReference type="InterPro" id="IPR001041">
    <property type="entry name" value="2Fe-2S_ferredoxin-type"/>
</dbReference>
<dbReference type="PANTHER" id="PTHR11921">
    <property type="entry name" value="SUCCINATE DEHYDROGENASE IRON-SULFUR PROTEIN"/>
    <property type="match status" value="1"/>
</dbReference>
<comment type="similarity">
    <text evidence="5 18">Belongs to the succinate dehydrogenase/fumarate reductase iron-sulfur protein family.</text>
</comment>
<evidence type="ECO:0000256" key="4">
    <source>
        <dbReference type="ARBA" id="ARBA00004788"/>
    </source>
</evidence>
<dbReference type="InterPro" id="IPR017896">
    <property type="entry name" value="4Fe4S_Fe-S-bd"/>
</dbReference>
<dbReference type="SUPFAM" id="SSF46548">
    <property type="entry name" value="alpha-helical ferredoxin"/>
    <property type="match status" value="1"/>
</dbReference>
<evidence type="ECO:0000256" key="2">
    <source>
        <dbReference type="ARBA" id="ARBA00004141"/>
    </source>
</evidence>
<dbReference type="GO" id="GO:0006231">
    <property type="term" value="P:dTMP biosynthetic process"/>
    <property type="evidence" value="ECO:0007669"/>
    <property type="project" value="InterPro"/>
</dbReference>
<evidence type="ECO:0000259" key="20">
    <source>
        <dbReference type="PROSITE" id="PS50850"/>
    </source>
</evidence>
<feature type="domain" description="4Fe-4S ferredoxin-type" evidence="22">
    <location>
        <begin position="162"/>
        <end position="192"/>
    </location>
</feature>
<dbReference type="InterPro" id="IPR036259">
    <property type="entry name" value="MFS_trans_sf"/>
</dbReference>
<name>A0A6A6K0T6_HEVBR</name>
<keyword evidence="9" id="KW-0816">Tricarboxylic acid cycle</keyword>
<feature type="transmembrane region" description="Helical" evidence="19">
    <location>
        <begin position="578"/>
        <end position="595"/>
    </location>
</feature>
<dbReference type="HAMAP" id="MF_01408">
    <property type="entry name" value="ThyX"/>
    <property type="match status" value="1"/>
</dbReference>
<dbReference type="InterPro" id="IPR036010">
    <property type="entry name" value="2Fe-2S_ferredoxin-like_sf"/>
</dbReference>
<keyword evidence="18" id="KW-0496">Mitochondrion</keyword>
<evidence type="ECO:0000313" key="24">
    <source>
        <dbReference type="Proteomes" id="UP000467840"/>
    </source>
</evidence>
<comment type="subcellular location">
    <subcellularLocation>
        <location evidence="2">Membrane</location>
        <topology evidence="2">Multi-pass membrane protein</topology>
    </subcellularLocation>
    <subcellularLocation>
        <location evidence="3 18">Mitochondrion inner membrane</location>
        <topology evidence="3 18">Peripheral membrane protein</topology>
        <orientation evidence="3 18">Matrix side</orientation>
    </subcellularLocation>
</comment>
<evidence type="ECO:0000256" key="15">
    <source>
        <dbReference type="ARBA" id="ARBA00023014"/>
    </source>
</evidence>
<dbReference type="InterPro" id="IPR036098">
    <property type="entry name" value="Thymidylate_synthase_ThyX_sf"/>
</dbReference>
<keyword evidence="14 18" id="KW-0408">Iron</keyword>
<dbReference type="Gene3D" id="3.30.1360.170">
    <property type="match status" value="1"/>
</dbReference>
<dbReference type="GO" id="GO:0009055">
    <property type="term" value="F:electron transfer activity"/>
    <property type="evidence" value="ECO:0007669"/>
    <property type="project" value="InterPro"/>
</dbReference>
<evidence type="ECO:0000256" key="19">
    <source>
        <dbReference type="SAM" id="Phobius"/>
    </source>
</evidence>
<dbReference type="GO" id="GO:0050797">
    <property type="term" value="F:thymidylate synthase (FAD) activity"/>
    <property type="evidence" value="ECO:0007669"/>
    <property type="project" value="InterPro"/>
</dbReference>
<dbReference type="GO" id="GO:0022904">
    <property type="term" value="P:respiratory electron transport chain"/>
    <property type="evidence" value="ECO:0007669"/>
    <property type="project" value="TreeGrafter"/>
</dbReference>
<comment type="catalytic activity">
    <reaction evidence="17">
        <text>a quinone + succinate = fumarate + a quinol</text>
        <dbReference type="Rhea" id="RHEA:40523"/>
        <dbReference type="ChEBI" id="CHEBI:24646"/>
        <dbReference type="ChEBI" id="CHEBI:29806"/>
        <dbReference type="ChEBI" id="CHEBI:30031"/>
        <dbReference type="ChEBI" id="CHEBI:132124"/>
        <dbReference type="EC" id="1.3.5.1"/>
    </reaction>
</comment>
<feature type="domain" description="2Fe-2S ferredoxin-type" evidence="21">
    <location>
        <begin position="31"/>
        <end position="120"/>
    </location>
</feature>
<comment type="caution">
    <text evidence="23">The sequence shown here is derived from an EMBL/GenBank/DDBJ whole genome shotgun (WGS) entry which is preliminary data.</text>
</comment>
<dbReference type="SUPFAM" id="SSF54292">
    <property type="entry name" value="2Fe-2S ferredoxin-like"/>
    <property type="match status" value="1"/>
</dbReference>
<dbReference type="EC" id="1.3.5.1" evidence="18"/>
<dbReference type="PROSITE" id="PS00197">
    <property type="entry name" value="2FE2S_FER_1"/>
    <property type="match status" value="1"/>
</dbReference>
<dbReference type="NCBIfam" id="TIGR02170">
    <property type="entry name" value="thyX"/>
    <property type="match status" value="1"/>
</dbReference>
<keyword evidence="24" id="KW-1185">Reference proteome</keyword>
<evidence type="ECO:0000256" key="3">
    <source>
        <dbReference type="ARBA" id="ARBA00004443"/>
    </source>
</evidence>
<comment type="cofactor">
    <cofactor evidence="18">
        <name>[4Fe-4S] cluster</name>
        <dbReference type="ChEBI" id="CHEBI:49883"/>
    </cofactor>
    <text evidence="18">Binds 1 [4Fe-4S] cluster.</text>
</comment>
<dbReference type="InterPro" id="IPR025192">
    <property type="entry name" value="Succ_DH/fum_Rdtase_N"/>
</dbReference>
<dbReference type="InterPro" id="IPR009051">
    <property type="entry name" value="Helical_ferredxn"/>
</dbReference>
<proteinExistence type="inferred from homology"/>
<keyword evidence="15 18" id="KW-0411">Iron-sulfur</keyword>
<evidence type="ECO:0000256" key="17">
    <source>
        <dbReference type="ARBA" id="ARBA00049220"/>
    </source>
</evidence>
<dbReference type="GO" id="GO:0051539">
    <property type="term" value="F:4 iron, 4 sulfur cluster binding"/>
    <property type="evidence" value="ECO:0007669"/>
    <property type="project" value="UniProtKB-KW"/>
</dbReference>
<dbReference type="GO" id="GO:0008177">
    <property type="term" value="F:succinate dehydrogenase (quinone) activity"/>
    <property type="evidence" value="ECO:0007669"/>
    <property type="project" value="UniProtKB-EC"/>
</dbReference>
<evidence type="ECO:0000256" key="7">
    <source>
        <dbReference type="ARBA" id="ARBA00022448"/>
    </source>
</evidence>
<dbReference type="Gene3D" id="1.20.1720.10">
    <property type="entry name" value="Multidrug resistance protein D"/>
    <property type="match status" value="1"/>
</dbReference>
<dbReference type="FunFam" id="3.10.20.30:FF:000007">
    <property type="entry name" value="Succinate dehydrogenase [ubiquinone] iron-sulfur subunit, mitochondrial"/>
    <property type="match status" value="1"/>
</dbReference>
<evidence type="ECO:0000256" key="16">
    <source>
        <dbReference type="ARBA" id="ARBA00023291"/>
    </source>
</evidence>
<evidence type="ECO:0000256" key="12">
    <source>
        <dbReference type="ARBA" id="ARBA00022982"/>
    </source>
</evidence>
<dbReference type="InterPro" id="IPR006058">
    <property type="entry name" value="2Fe2S_fd_BS"/>
</dbReference>
<keyword evidence="8 18" id="KW-0004">4Fe-4S</keyword>
<dbReference type="Gene3D" id="3.10.20.30">
    <property type="match status" value="1"/>
</dbReference>
<keyword evidence="7" id="KW-0813">Transport</keyword>
<comment type="pathway">
    <text evidence="4 18">Carbohydrate metabolism; tricarboxylic acid cycle; fumarate from succinate (eukaryal route): step 1/1.</text>
</comment>
<protein>
    <recommendedName>
        <fullName evidence="18">Succinate dehydrogenase [ubiquinone] iron-sulfur subunit, mitochondrial</fullName>
        <ecNumber evidence="18">1.3.5.1</ecNumber>
    </recommendedName>
</protein>
<evidence type="ECO:0000256" key="1">
    <source>
        <dbReference type="ARBA" id="ARBA00002787"/>
    </source>
</evidence>
<feature type="domain" description="Major facilitator superfamily (MFS) profile" evidence="20">
    <location>
        <begin position="512"/>
        <end position="697"/>
    </location>
</feature>
<dbReference type="InterPro" id="IPR050573">
    <property type="entry name" value="SDH/FRD_Iron-Sulfur"/>
</dbReference>
<dbReference type="Pfam" id="PF13085">
    <property type="entry name" value="Fer2_3"/>
    <property type="match status" value="1"/>
</dbReference>
<dbReference type="GO" id="GO:0051538">
    <property type="term" value="F:3 iron, 4 sulfur cluster binding"/>
    <property type="evidence" value="ECO:0007669"/>
    <property type="project" value="UniProtKB-KW"/>
</dbReference>
<reference evidence="23 24" key="1">
    <citation type="journal article" date="2020" name="Mol. Plant">
        <title>The Chromosome-Based Rubber Tree Genome Provides New Insights into Spurge Genome Evolution and Rubber Biosynthesis.</title>
        <authorList>
            <person name="Liu J."/>
            <person name="Shi C."/>
            <person name="Shi C.C."/>
            <person name="Li W."/>
            <person name="Zhang Q.J."/>
            <person name="Zhang Y."/>
            <person name="Li K."/>
            <person name="Lu H.F."/>
            <person name="Shi C."/>
            <person name="Zhu S.T."/>
            <person name="Xiao Z.Y."/>
            <person name="Nan H."/>
            <person name="Yue Y."/>
            <person name="Zhu X.G."/>
            <person name="Wu Y."/>
            <person name="Hong X.N."/>
            <person name="Fan G.Y."/>
            <person name="Tong Y."/>
            <person name="Zhang D."/>
            <person name="Mao C.L."/>
            <person name="Liu Y.L."/>
            <person name="Hao S.J."/>
            <person name="Liu W.Q."/>
            <person name="Lv M.Q."/>
            <person name="Zhang H.B."/>
            <person name="Liu Y."/>
            <person name="Hu-Tang G.R."/>
            <person name="Wang J.P."/>
            <person name="Wang J.H."/>
            <person name="Sun Y.H."/>
            <person name="Ni S.B."/>
            <person name="Chen W.B."/>
            <person name="Zhang X.C."/>
            <person name="Jiao Y.N."/>
            <person name="Eichler E.E."/>
            <person name="Li G.H."/>
            <person name="Liu X."/>
            <person name="Gao L.Z."/>
        </authorList>
    </citation>
    <scope>NUCLEOTIDE SEQUENCE [LARGE SCALE GENOMIC DNA]</scope>
    <source>
        <strain evidence="24">cv. GT1</strain>
        <tissue evidence="23">Leaf</tissue>
    </source>
</reference>
<accession>A0A6A6K0T6</accession>
<evidence type="ECO:0000256" key="13">
    <source>
        <dbReference type="ARBA" id="ARBA00023002"/>
    </source>
</evidence>
<dbReference type="InterPro" id="IPR011701">
    <property type="entry name" value="MFS"/>
</dbReference>
<dbReference type="Pfam" id="PF07690">
    <property type="entry name" value="MFS_1"/>
    <property type="match status" value="1"/>
</dbReference>
<keyword evidence="13" id="KW-0560">Oxidoreductase</keyword>
<evidence type="ECO:0000313" key="23">
    <source>
        <dbReference type="EMBL" id="KAF2281676.1"/>
    </source>
</evidence>
<dbReference type="PROSITE" id="PS51085">
    <property type="entry name" value="2FE2S_FER_2"/>
    <property type="match status" value="1"/>
</dbReference>